<evidence type="ECO:0000313" key="1">
    <source>
        <dbReference type="EMBL" id="AIF09642.1"/>
    </source>
</evidence>
<proteinExistence type="predicted"/>
<dbReference type="AlphaFoldDB" id="A0A075H572"/>
<dbReference type="EMBL" id="KF900869">
    <property type="protein sequence ID" value="AIF09642.1"/>
    <property type="molecule type" value="Genomic_DNA"/>
</dbReference>
<reference evidence="1" key="1">
    <citation type="journal article" date="2014" name="Genome Biol. Evol.">
        <title>Pangenome evidence for extensive interdomain horizontal transfer affecting lineage core and shell genes in uncultured planktonic thaumarchaeota and euryarchaeota.</title>
        <authorList>
            <person name="Deschamps P."/>
            <person name="Zivanovic Y."/>
            <person name="Moreira D."/>
            <person name="Rodriguez-Valera F."/>
            <person name="Lopez-Garcia P."/>
        </authorList>
    </citation>
    <scope>NUCLEOTIDE SEQUENCE</scope>
</reference>
<organism evidence="1">
    <name type="scientific">uncultured marine thaumarchaeote KM3_39_A11</name>
    <dbReference type="NCBI Taxonomy" id="1456140"/>
    <lineage>
        <taxon>Archaea</taxon>
        <taxon>Nitrososphaerota</taxon>
        <taxon>environmental samples</taxon>
    </lineage>
</organism>
<name>A0A075H572_9ARCH</name>
<sequence>MYGRYIKDKRGLPQKEESCKDCKGKGCIFCNNHGWERLEPVASLFWMIILVHQKK</sequence>
<protein>
    <submittedName>
        <fullName evidence="1">Putative pseudouridylate synthase</fullName>
    </submittedName>
</protein>
<accession>A0A075H572</accession>